<dbReference type="Proteomes" id="UP000237839">
    <property type="component" value="Unassembled WGS sequence"/>
</dbReference>
<dbReference type="InterPro" id="IPR036065">
    <property type="entry name" value="BolA-like_sf"/>
</dbReference>
<dbReference type="Gene3D" id="3.30.300.90">
    <property type="entry name" value="BolA-like"/>
    <property type="match status" value="1"/>
</dbReference>
<keyword evidence="4" id="KW-1185">Reference proteome</keyword>
<dbReference type="PANTHER" id="PTHR46229">
    <property type="entry name" value="BOLA TRANSCRIPTION REGULATOR"/>
    <property type="match status" value="1"/>
</dbReference>
<protein>
    <submittedName>
        <fullName evidence="3">Putative transcriptional regulator BolA superfamily</fullName>
    </submittedName>
</protein>
<reference evidence="3 4" key="1">
    <citation type="submission" date="2018-02" db="EMBL/GenBank/DDBJ databases">
        <title>Solimicrobium silvestre gen. nov., sp. nov., isolated from alpine forest soil.</title>
        <authorList>
            <person name="Margesin R."/>
            <person name="Albuquerque L."/>
            <person name="Zhang D.-C."/>
            <person name="Froufe H.J.C."/>
            <person name="Severino R."/>
            <person name="Roxo I."/>
            <person name="Egas C."/>
            <person name="Da Costa M.S."/>
        </authorList>
    </citation>
    <scope>NUCLEOTIDE SEQUENCE [LARGE SCALE GENOMIC DNA]</scope>
    <source>
        <strain evidence="3 4">S20-91</strain>
    </source>
</reference>
<proteinExistence type="inferred from homology"/>
<dbReference type="SUPFAM" id="SSF82657">
    <property type="entry name" value="BolA-like"/>
    <property type="match status" value="1"/>
</dbReference>
<name>A0A2S9H228_9BURK</name>
<dbReference type="PANTHER" id="PTHR46229:SF2">
    <property type="entry name" value="BOLA-LIKE PROTEIN 1"/>
    <property type="match status" value="1"/>
</dbReference>
<comment type="similarity">
    <text evidence="1 2">Belongs to the BolA/IbaG family.</text>
</comment>
<sequence>MLPTPEQINDYIAAGMQCSHLSVQGDGQHFQATIVSDAFVGKRLIQRHQMVYAVLGDRMREEIHALSMKTLTPEEFAQNNG</sequence>
<dbReference type="AlphaFoldDB" id="A0A2S9H228"/>
<dbReference type="Pfam" id="PF01722">
    <property type="entry name" value="BolA"/>
    <property type="match status" value="1"/>
</dbReference>
<dbReference type="OrthoDB" id="9801469at2"/>
<accession>A0A2S9H228</accession>
<evidence type="ECO:0000256" key="1">
    <source>
        <dbReference type="ARBA" id="ARBA00005578"/>
    </source>
</evidence>
<organism evidence="3 4">
    <name type="scientific">Solimicrobium silvestre</name>
    <dbReference type="NCBI Taxonomy" id="2099400"/>
    <lineage>
        <taxon>Bacteria</taxon>
        <taxon>Pseudomonadati</taxon>
        <taxon>Pseudomonadota</taxon>
        <taxon>Betaproteobacteria</taxon>
        <taxon>Burkholderiales</taxon>
        <taxon>Oxalobacteraceae</taxon>
        <taxon>Solimicrobium</taxon>
    </lineage>
</organism>
<evidence type="ECO:0000313" key="4">
    <source>
        <dbReference type="Proteomes" id="UP000237839"/>
    </source>
</evidence>
<comment type="caution">
    <text evidence="3">The sequence shown here is derived from an EMBL/GenBank/DDBJ whole genome shotgun (WGS) entry which is preliminary data.</text>
</comment>
<gene>
    <name evidence="3" type="ORF">S2091_1183</name>
</gene>
<evidence type="ECO:0000313" key="3">
    <source>
        <dbReference type="EMBL" id="PRC94010.1"/>
    </source>
</evidence>
<dbReference type="InterPro" id="IPR002634">
    <property type="entry name" value="BolA"/>
</dbReference>
<dbReference type="EMBL" id="PUGF01000004">
    <property type="protein sequence ID" value="PRC94010.1"/>
    <property type="molecule type" value="Genomic_DNA"/>
</dbReference>
<dbReference type="InterPro" id="IPR050961">
    <property type="entry name" value="BolA/IbaG_stress_morph_reg"/>
</dbReference>
<evidence type="ECO:0000256" key="2">
    <source>
        <dbReference type="RuleBase" id="RU003860"/>
    </source>
</evidence>
<dbReference type="RefSeq" id="WP_105530877.1">
    <property type="nucleotide sequence ID" value="NZ_PUGF01000004.1"/>
</dbReference>